<accession>A0ABV5WJK2</accession>
<evidence type="ECO:0000313" key="1">
    <source>
        <dbReference type="EMBL" id="MFB9760788.1"/>
    </source>
</evidence>
<reference evidence="1 2" key="1">
    <citation type="submission" date="2024-09" db="EMBL/GenBank/DDBJ databases">
        <authorList>
            <person name="Sun Q."/>
            <person name="Mori K."/>
        </authorList>
    </citation>
    <scope>NUCLEOTIDE SEQUENCE [LARGE SCALE GENOMIC DNA]</scope>
    <source>
        <strain evidence="1 2">JCM 11201</strain>
    </source>
</reference>
<organism evidence="1 2">
    <name type="scientific">Ectobacillus funiculus</name>
    <dbReference type="NCBI Taxonomy" id="137993"/>
    <lineage>
        <taxon>Bacteria</taxon>
        <taxon>Bacillati</taxon>
        <taxon>Bacillota</taxon>
        <taxon>Bacilli</taxon>
        <taxon>Bacillales</taxon>
        <taxon>Bacillaceae</taxon>
        <taxon>Ectobacillus</taxon>
    </lineage>
</organism>
<protein>
    <submittedName>
        <fullName evidence="1">Uncharacterized protein</fullName>
    </submittedName>
</protein>
<dbReference type="RefSeq" id="WP_379951070.1">
    <property type="nucleotide sequence ID" value="NZ_JBHMAF010000168.1"/>
</dbReference>
<sequence>MMKNHTMRNGQLIQVNKKFSSLKQKQKEWIASELKERYIQAMKDKNMKLHPKIRDQILYDVYDMIEKKEIWIPLEEVERYYYSKISSFVRSHQKRQMKKGE</sequence>
<gene>
    <name evidence="1" type="ORF">ACFFMS_21145</name>
</gene>
<keyword evidence="2" id="KW-1185">Reference proteome</keyword>
<evidence type="ECO:0000313" key="2">
    <source>
        <dbReference type="Proteomes" id="UP001589609"/>
    </source>
</evidence>
<name>A0ABV5WJK2_9BACI</name>
<dbReference type="Proteomes" id="UP001589609">
    <property type="component" value="Unassembled WGS sequence"/>
</dbReference>
<dbReference type="EMBL" id="JBHMAF010000168">
    <property type="protein sequence ID" value="MFB9760788.1"/>
    <property type="molecule type" value="Genomic_DNA"/>
</dbReference>
<proteinExistence type="predicted"/>
<comment type="caution">
    <text evidence="1">The sequence shown here is derived from an EMBL/GenBank/DDBJ whole genome shotgun (WGS) entry which is preliminary data.</text>
</comment>